<feature type="transmembrane region" description="Helical" evidence="6">
    <location>
        <begin position="169"/>
        <end position="186"/>
    </location>
</feature>
<organism evidence="8 9">
    <name type="scientific">Cohnella luojiensis</name>
    <dbReference type="NCBI Taxonomy" id="652876"/>
    <lineage>
        <taxon>Bacteria</taxon>
        <taxon>Bacillati</taxon>
        <taxon>Bacillota</taxon>
        <taxon>Bacilli</taxon>
        <taxon>Bacillales</taxon>
        <taxon>Paenibacillaceae</taxon>
        <taxon>Cohnella</taxon>
    </lineage>
</organism>
<reference evidence="8 9" key="1">
    <citation type="submission" date="2019-03" db="EMBL/GenBank/DDBJ databases">
        <title>Cohnella endophytica sp. nov., a novel endophytic bacterium isolated from bark of Sonneratia apetala.</title>
        <authorList>
            <person name="Tuo L."/>
        </authorList>
    </citation>
    <scope>NUCLEOTIDE SEQUENCE [LARGE SCALE GENOMIC DNA]</scope>
    <source>
        <strain evidence="8 9">CCTCC AB 208254</strain>
    </source>
</reference>
<dbReference type="PROSITE" id="PS50850">
    <property type="entry name" value="MFS"/>
    <property type="match status" value="1"/>
</dbReference>
<feature type="transmembrane region" description="Helical" evidence="6">
    <location>
        <begin position="97"/>
        <end position="118"/>
    </location>
</feature>
<keyword evidence="5 6" id="KW-0472">Membrane</keyword>
<dbReference type="SUPFAM" id="SSF103473">
    <property type="entry name" value="MFS general substrate transporter"/>
    <property type="match status" value="1"/>
</dbReference>
<feature type="transmembrane region" description="Helical" evidence="6">
    <location>
        <begin position="35"/>
        <end position="56"/>
    </location>
</feature>
<evidence type="ECO:0000313" key="9">
    <source>
        <dbReference type="Proteomes" id="UP000297900"/>
    </source>
</evidence>
<dbReference type="Proteomes" id="UP000297900">
    <property type="component" value="Unassembled WGS sequence"/>
</dbReference>
<evidence type="ECO:0000256" key="1">
    <source>
        <dbReference type="ARBA" id="ARBA00004651"/>
    </source>
</evidence>
<keyword evidence="3 6" id="KW-0812">Transmembrane</keyword>
<proteinExistence type="predicted"/>
<feature type="transmembrane region" description="Helical" evidence="6">
    <location>
        <begin position="232"/>
        <end position="259"/>
    </location>
</feature>
<feature type="transmembrane region" description="Helical" evidence="6">
    <location>
        <begin position="309"/>
        <end position="327"/>
    </location>
</feature>
<evidence type="ECO:0000256" key="5">
    <source>
        <dbReference type="ARBA" id="ARBA00023136"/>
    </source>
</evidence>
<name>A0A4Y8LZ90_9BACL</name>
<dbReference type="Gene3D" id="1.20.1250.20">
    <property type="entry name" value="MFS general substrate transporter like domains"/>
    <property type="match status" value="1"/>
</dbReference>
<dbReference type="InterPro" id="IPR020846">
    <property type="entry name" value="MFS_dom"/>
</dbReference>
<feature type="transmembrane region" description="Helical" evidence="6">
    <location>
        <begin position="398"/>
        <end position="416"/>
    </location>
</feature>
<dbReference type="EMBL" id="SOMN01000008">
    <property type="protein sequence ID" value="TFE27794.1"/>
    <property type="molecule type" value="Genomic_DNA"/>
</dbReference>
<evidence type="ECO:0000256" key="3">
    <source>
        <dbReference type="ARBA" id="ARBA00022692"/>
    </source>
</evidence>
<evidence type="ECO:0000259" key="7">
    <source>
        <dbReference type="PROSITE" id="PS50850"/>
    </source>
</evidence>
<feature type="transmembrane region" description="Helical" evidence="6">
    <location>
        <begin position="271"/>
        <end position="297"/>
    </location>
</feature>
<dbReference type="GO" id="GO:0022857">
    <property type="term" value="F:transmembrane transporter activity"/>
    <property type="evidence" value="ECO:0007669"/>
    <property type="project" value="InterPro"/>
</dbReference>
<keyword evidence="4 6" id="KW-1133">Transmembrane helix</keyword>
<evidence type="ECO:0000256" key="6">
    <source>
        <dbReference type="SAM" id="Phobius"/>
    </source>
</evidence>
<dbReference type="OrthoDB" id="5338069at2"/>
<sequence>MQRRNRTKRRHKRKFILLRLTMGQSHVRDSRRKPIILMALITAVSLFGDSMLYIALPIHWKEAGLNSLVEVGILLSVNRFIRLPLNPLISWLYTKMSIRFGLIIAIIIVGSTTVLYGWAQGFVFWLILRCIWGLAWSIIRLGAYLMIIESSTNENRGHFMGTFTGLSKIGTLVGMLTGGFFVEWFGIRDVTFVFGVLAFMVLPVVFQIPNSRNRTGSERSKVTRSFLIKQPMLTWILLTVFLVMLCLDGMITATLSHLIDVRQSNLSLYGAIIGAAAMAGILQASRLAIGVFLSPWVGKKSDGKWGRRPVLIIALLLASVFVSIVQFDLPLAVWLFNLLAILLTSSILFVVMDAFTSDIVADKAKAATITLYLIVSDIGAAFGPVLGYLSERSLGLSTTYWISAAVLFLLSVGWAFSAKMKSTNLVPLAQ</sequence>
<dbReference type="InterPro" id="IPR036259">
    <property type="entry name" value="MFS_trans_sf"/>
</dbReference>
<evidence type="ECO:0000256" key="4">
    <source>
        <dbReference type="ARBA" id="ARBA00022989"/>
    </source>
</evidence>
<evidence type="ECO:0000256" key="2">
    <source>
        <dbReference type="ARBA" id="ARBA00022448"/>
    </source>
</evidence>
<comment type="subcellular location">
    <subcellularLocation>
        <location evidence="1">Cell membrane</location>
        <topology evidence="1">Multi-pass membrane protein</topology>
    </subcellularLocation>
</comment>
<dbReference type="PANTHER" id="PTHR23506">
    <property type="entry name" value="GH10249P"/>
    <property type="match status" value="1"/>
</dbReference>
<dbReference type="PANTHER" id="PTHR23506:SF23">
    <property type="entry name" value="GH10249P"/>
    <property type="match status" value="1"/>
</dbReference>
<feature type="transmembrane region" description="Helical" evidence="6">
    <location>
        <begin position="124"/>
        <end position="148"/>
    </location>
</feature>
<comment type="caution">
    <text evidence="8">The sequence shown here is derived from an EMBL/GenBank/DDBJ whole genome shotgun (WGS) entry which is preliminary data.</text>
</comment>
<protein>
    <submittedName>
        <fullName evidence="8">MFS transporter</fullName>
    </submittedName>
</protein>
<dbReference type="InterPro" id="IPR050930">
    <property type="entry name" value="MFS_Vesicular_Transporter"/>
</dbReference>
<dbReference type="Pfam" id="PF07690">
    <property type="entry name" value="MFS_1"/>
    <property type="match status" value="1"/>
</dbReference>
<feature type="transmembrane region" description="Helical" evidence="6">
    <location>
        <begin position="367"/>
        <end position="386"/>
    </location>
</feature>
<feature type="transmembrane region" description="Helical" evidence="6">
    <location>
        <begin position="333"/>
        <end position="355"/>
    </location>
</feature>
<evidence type="ECO:0000313" key="8">
    <source>
        <dbReference type="EMBL" id="TFE27794.1"/>
    </source>
</evidence>
<dbReference type="RefSeq" id="WP_135151741.1">
    <property type="nucleotide sequence ID" value="NZ_SOMN01000008.1"/>
</dbReference>
<feature type="domain" description="Major facilitator superfamily (MFS) profile" evidence="7">
    <location>
        <begin position="34"/>
        <end position="422"/>
    </location>
</feature>
<dbReference type="AlphaFoldDB" id="A0A4Y8LZ90"/>
<dbReference type="InterPro" id="IPR011701">
    <property type="entry name" value="MFS"/>
</dbReference>
<accession>A0A4Y8LZ90</accession>
<feature type="transmembrane region" description="Helical" evidence="6">
    <location>
        <begin position="192"/>
        <end position="211"/>
    </location>
</feature>
<dbReference type="GO" id="GO:0005886">
    <property type="term" value="C:plasma membrane"/>
    <property type="evidence" value="ECO:0007669"/>
    <property type="project" value="UniProtKB-SubCell"/>
</dbReference>
<gene>
    <name evidence="8" type="ORF">E2980_08380</name>
</gene>
<keyword evidence="2" id="KW-0813">Transport</keyword>
<keyword evidence="9" id="KW-1185">Reference proteome</keyword>